<name>A0A0T9LEN6_YERKR</name>
<evidence type="ECO:0000313" key="11">
    <source>
        <dbReference type="EMBL" id="OVZ82920.1"/>
    </source>
</evidence>
<dbReference type="PANTHER" id="PTHR32196:SF21">
    <property type="entry name" value="ABC TRANSPORTER PERMEASE PROTEIN YPHD-RELATED"/>
    <property type="match status" value="1"/>
</dbReference>
<feature type="transmembrane region" description="Helical" evidence="9">
    <location>
        <begin position="75"/>
        <end position="94"/>
    </location>
</feature>
<feature type="transmembrane region" description="Helical" evidence="9">
    <location>
        <begin position="106"/>
        <end position="130"/>
    </location>
</feature>
<reference evidence="10 12" key="1">
    <citation type="submission" date="2015-03" db="EMBL/GenBank/DDBJ databases">
        <authorList>
            <person name="Murphy D."/>
        </authorList>
    </citation>
    <scope>NUCLEOTIDE SEQUENCE [LARGE SCALE GENOMIC DNA]</scope>
    <source>
        <strain evidence="10 12">FCF326</strain>
    </source>
</reference>
<dbReference type="GO" id="GO:0005886">
    <property type="term" value="C:plasma membrane"/>
    <property type="evidence" value="ECO:0007669"/>
    <property type="project" value="UniProtKB-SubCell"/>
</dbReference>
<evidence type="ECO:0000256" key="2">
    <source>
        <dbReference type="ARBA" id="ARBA00007942"/>
    </source>
</evidence>
<dbReference type="PANTHER" id="PTHR32196">
    <property type="entry name" value="ABC TRANSPORTER PERMEASE PROTEIN YPHD-RELATED-RELATED"/>
    <property type="match status" value="1"/>
</dbReference>
<dbReference type="Proteomes" id="UP000195840">
    <property type="component" value="Unassembled WGS sequence"/>
</dbReference>
<dbReference type="InterPro" id="IPR001851">
    <property type="entry name" value="ABC_transp_permease"/>
</dbReference>
<dbReference type="EMBL" id="NHOG01000004">
    <property type="protein sequence ID" value="OVZ82920.1"/>
    <property type="molecule type" value="Genomic_DNA"/>
</dbReference>
<evidence type="ECO:0000256" key="5">
    <source>
        <dbReference type="ARBA" id="ARBA00022519"/>
    </source>
</evidence>
<keyword evidence="6 9" id="KW-0812">Transmembrane</keyword>
<dbReference type="Proteomes" id="UP000045824">
    <property type="component" value="Unassembled WGS sequence"/>
</dbReference>
<keyword evidence="3" id="KW-0813">Transport</keyword>
<feature type="transmembrane region" description="Helical" evidence="9">
    <location>
        <begin position="227"/>
        <end position="247"/>
    </location>
</feature>
<evidence type="ECO:0000256" key="3">
    <source>
        <dbReference type="ARBA" id="ARBA00022448"/>
    </source>
</evidence>
<feature type="transmembrane region" description="Helical" evidence="9">
    <location>
        <begin position="253"/>
        <end position="270"/>
    </location>
</feature>
<evidence type="ECO:0000256" key="1">
    <source>
        <dbReference type="ARBA" id="ARBA00004429"/>
    </source>
</evidence>
<keyword evidence="8 9" id="KW-0472">Membrane</keyword>
<feature type="transmembrane region" description="Helical" evidence="9">
    <location>
        <begin position="178"/>
        <end position="197"/>
    </location>
</feature>
<evidence type="ECO:0000313" key="12">
    <source>
        <dbReference type="Proteomes" id="UP000045824"/>
    </source>
</evidence>
<evidence type="ECO:0000313" key="13">
    <source>
        <dbReference type="Proteomes" id="UP000195840"/>
    </source>
</evidence>
<gene>
    <name evidence="10" type="primary">lsrD_2</name>
    <name evidence="11" type="ORF">CBW52_03460</name>
    <name evidence="10" type="ORF">ERS008491_02458</name>
</gene>
<keyword evidence="13" id="KW-1185">Reference proteome</keyword>
<keyword evidence="7 9" id="KW-1133">Transmembrane helix</keyword>
<dbReference type="AlphaFoldDB" id="A0A0T9LEN6"/>
<comment type="similarity">
    <text evidence="2">Belongs to the binding-protein-dependent transport system permease family. AraH/RbsC subfamily.</text>
</comment>
<reference evidence="11 13" key="2">
    <citation type="submission" date="2017-05" db="EMBL/GenBank/DDBJ databases">
        <title>Whole genome sequencing of Yersinia kristensenii.</title>
        <authorList>
            <person name="Campioni F."/>
        </authorList>
    </citation>
    <scope>NUCLEOTIDE SEQUENCE [LARGE SCALE GENOMIC DNA]</scope>
    <source>
        <strain evidence="11 13">CFSAN060538</strain>
    </source>
</reference>
<proteinExistence type="inferred from homology"/>
<evidence type="ECO:0000256" key="4">
    <source>
        <dbReference type="ARBA" id="ARBA00022475"/>
    </source>
</evidence>
<protein>
    <submittedName>
        <fullName evidence="10">ABC transporter permease</fullName>
    </submittedName>
</protein>
<dbReference type="Pfam" id="PF02653">
    <property type="entry name" value="BPD_transp_2"/>
    <property type="match status" value="1"/>
</dbReference>
<dbReference type="GeneID" id="61906706"/>
<keyword evidence="5" id="KW-0997">Cell inner membrane</keyword>
<sequence>MKTHTPARLRLSAIFSENLSLYLVLIGAFLLMFALNGERFIRPQNLLSMAYQLPIIGLLAIGMMISMLSGGINLSIIATANLNGIVIALCLQHFANGQMSTASNEIILLAIALGLLSCLLVGVINGLLISLLKIPDILVTLGTMTLISGINVVLTKGYTLSGFPDILLNIGNGDSFGLPNALILFLLASVAAAIILNKTRFGFSLYMMGSNPTATQYSGISLVKTSVMQYAFSSCFAALTSLVMIGQLNSVKASYADSYLLVAVLAAFLGKVSPFGGFGRISGVVLAVIILQIISSGLNLMRLDPFMITATWGALIIFIVVFRSLFSQLKQRMKNKEKAS</sequence>
<feature type="transmembrane region" description="Helical" evidence="9">
    <location>
        <begin position="137"/>
        <end position="158"/>
    </location>
</feature>
<dbReference type="RefSeq" id="WP_004390955.1">
    <property type="nucleotide sequence ID" value="NZ_CABHXR010000060.1"/>
</dbReference>
<feature type="transmembrane region" description="Helical" evidence="9">
    <location>
        <begin position="20"/>
        <end position="37"/>
    </location>
</feature>
<comment type="subcellular location">
    <subcellularLocation>
        <location evidence="1">Cell inner membrane</location>
        <topology evidence="1">Multi-pass membrane protein</topology>
    </subcellularLocation>
</comment>
<feature type="transmembrane region" description="Helical" evidence="9">
    <location>
        <begin position="49"/>
        <end position="68"/>
    </location>
</feature>
<evidence type="ECO:0000256" key="8">
    <source>
        <dbReference type="ARBA" id="ARBA00023136"/>
    </source>
</evidence>
<dbReference type="CDD" id="cd06579">
    <property type="entry name" value="TM_PBP1_transp_AraH_like"/>
    <property type="match status" value="1"/>
</dbReference>
<dbReference type="GO" id="GO:0022857">
    <property type="term" value="F:transmembrane transporter activity"/>
    <property type="evidence" value="ECO:0007669"/>
    <property type="project" value="InterPro"/>
</dbReference>
<keyword evidence="4" id="KW-1003">Cell membrane</keyword>
<dbReference type="EMBL" id="CPYI01000009">
    <property type="protein sequence ID" value="CNE86463.1"/>
    <property type="molecule type" value="Genomic_DNA"/>
</dbReference>
<accession>A0A0T9LEN6</accession>
<feature type="transmembrane region" description="Helical" evidence="9">
    <location>
        <begin position="306"/>
        <end position="326"/>
    </location>
</feature>
<evidence type="ECO:0000256" key="6">
    <source>
        <dbReference type="ARBA" id="ARBA00022692"/>
    </source>
</evidence>
<evidence type="ECO:0000256" key="7">
    <source>
        <dbReference type="ARBA" id="ARBA00022989"/>
    </source>
</evidence>
<evidence type="ECO:0000256" key="9">
    <source>
        <dbReference type="SAM" id="Phobius"/>
    </source>
</evidence>
<organism evidence="10 12">
    <name type="scientific">Yersinia kristensenii</name>
    <dbReference type="NCBI Taxonomy" id="28152"/>
    <lineage>
        <taxon>Bacteria</taxon>
        <taxon>Pseudomonadati</taxon>
        <taxon>Pseudomonadota</taxon>
        <taxon>Gammaproteobacteria</taxon>
        <taxon>Enterobacterales</taxon>
        <taxon>Yersiniaceae</taxon>
        <taxon>Yersinia</taxon>
    </lineage>
</organism>
<feature type="transmembrane region" description="Helical" evidence="9">
    <location>
        <begin position="277"/>
        <end position="294"/>
    </location>
</feature>
<evidence type="ECO:0000313" key="10">
    <source>
        <dbReference type="EMBL" id="CNE86463.1"/>
    </source>
</evidence>